<evidence type="ECO:0000313" key="2">
    <source>
        <dbReference type="EMBL" id="KAA5610874.1"/>
    </source>
</evidence>
<dbReference type="EMBL" id="VWPK01000027">
    <property type="protein sequence ID" value="KAA5610874.1"/>
    <property type="molecule type" value="Genomic_DNA"/>
</dbReference>
<dbReference type="PANTHER" id="PTHR13696">
    <property type="entry name" value="P-LOOP CONTAINING NUCLEOSIDE TRIPHOSPHATE HYDROLASE"/>
    <property type="match status" value="1"/>
</dbReference>
<dbReference type="Pfam" id="PF01656">
    <property type="entry name" value="CbiA"/>
    <property type="match status" value="1"/>
</dbReference>
<reference evidence="2 3" key="1">
    <citation type="submission" date="2019-09" db="EMBL/GenBank/DDBJ databases">
        <title>Genome sequence of Rhodovastum atsumiense, a diverse member of the Acetobacteraceae family of non-sulfur purple photosynthetic bacteria.</title>
        <authorList>
            <person name="Meyer T."/>
            <person name="Kyndt J."/>
        </authorList>
    </citation>
    <scope>NUCLEOTIDE SEQUENCE [LARGE SCALE GENOMIC DNA]</scope>
    <source>
        <strain evidence="2 3">DSM 21279</strain>
    </source>
</reference>
<evidence type="ECO:0000313" key="3">
    <source>
        <dbReference type="Proteomes" id="UP000325255"/>
    </source>
</evidence>
<dbReference type="AlphaFoldDB" id="A0A5M6IRH6"/>
<dbReference type="Proteomes" id="UP000325255">
    <property type="component" value="Unassembled WGS sequence"/>
</dbReference>
<dbReference type="Gene3D" id="3.40.50.300">
    <property type="entry name" value="P-loop containing nucleotide triphosphate hydrolases"/>
    <property type="match status" value="1"/>
</dbReference>
<gene>
    <name evidence="2" type="ORF">F1189_17520</name>
</gene>
<keyword evidence="3" id="KW-1185">Reference proteome</keyword>
<dbReference type="OrthoDB" id="7331108at2"/>
<accession>A0A5M6IRH6</accession>
<sequence>MLYITRQGHGGVSALKTLTVISQKGGVGKSTLTANLAGCAARHGLGVVLIDLDPQGSVHGWNESRAGGQRFSSVRTTGAGLPAALALAERAGIGLALIDTAPRSDAETLVAARRSDLALIVTQPQRFDLEAAATTINLMLAAKVAFAVVLNLVPQGFRLAERARALLQQQDGIIVLPHMIRRRATISNALTDGRTAQEAEPDGPAAAEIEAVFAALARRLDLPLRAGAPVAAAAASPEPGH</sequence>
<dbReference type="PANTHER" id="PTHR13696:SF96">
    <property type="entry name" value="COBQ_COBB_MIND_PARA NUCLEOTIDE BINDING DOMAIN-CONTAINING PROTEIN"/>
    <property type="match status" value="1"/>
</dbReference>
<comment type="caution">
    <text evidence="2">The sequence shown here is derived from an EMBL/GenBank/DDBJ whole genome shotgun (WGS) entry which is preliminary data.</text>
</comment>
<feature type="domain" description="CobQ/CobB/MinD/ParA nucleotide binding" evidence="1">
    <location>
        <begin position="18"/>
        <end position="194"/>
    </location>
</feature>
<dbReference type="SUPFAM" id="SSF52540">
    <property type="entry name" value="P-loop containing nucleoside triphosphate hydrolases"/>
    <property type="match status" value="1"/>
</dbReference>
<name>A0A5M6IRH6_9PROT</name>
<dbReference type="CDD" id="cd02042">
    <property type="entry name" value="ParAB_family"/>
    <property type="match status" value="1"/>
</dbReference>
<proteinExistence type="predicted"/>
<organism evidence="2 3">
    <name type="scientific">Rhodovastum atsumiense</name>
    <dbReference type="NCBI Taxonomy" id="504468"/>
    <lineage>
        <taxon>Bacteria</taxon>
        <taxon>Pseudomonadati</taxon>
        <taxon>Pseudomonadota</taxon>
        <taxon>Alphaproteobacteria</taxon>
        <taxon>Acetobacterales</taxon>
        <taxon>Acetobacteraceae</taxon>
        <taxon>Rhodovastum</taxon>
    </lineage>
</organism>
<protein>
    <submittedName>
        <fullName evidence="2">ParA family protein</fullName>
    </submittedName>
</protein>
<dbReference type="PIRSF" id="PIRSF009320">
    <property type="entry name" value="Nuc_binding_HP_1000"/>
    <property type="match status" value="1"/>
</dbReference>
<dbReference type="InterPro" id="IPR050678">
    <property type="entry name" value="DNA_Partitioning_ATPase"/>
</dbReference>
<dbReference type="InterPro" id="IPR027417">
    <property type="entry name" value="P-loop_NTPase"/>
</dbReference>
<dbReference type="InterPro" id="IPR002586">
    <property type="entry name" value="CobQ/CobB/MinD/ParA_Nub-bd_dom"/>
</dbReference>
<evidence type="ECO:0000259" key="1">
    <source>
        <dbReference type="Pfam" id="PF01656"/>
    </source>
</evidence>